<evidence type="ECO:0000313" key="2">
    <source>
        <dbReference type="EMBL" id="CAB3892207.1"/>
    </source>
</evidence>
<evidence type="ECO:0000256" key="1">
    <source>
        <dbReference type="SAM" id="SignalP"/>
    </source>
</evidence>
<protein>
    <recommendedName>
        <fullName evidence="4">DUF1120 domain-containing protein</fullName>
    </recommendedName>
</protein>
<keyword evidence="1" id="KW-0732">Signal</keyword>
<feature type="signal peptide" evidence="1">
    <location>
        <begin position="1"/>
        <end position="22"/>
    </location>
</feature>
<gene>
    <name evidence="2" type="ORF">LMG26788_03836</name>
</gene>
<dbReference type="Proteomes" id="UP000494203">
    <property type="component" value="Unassembled WGS sequence"/>
</dbReference>
<keyword evidence="3" id="KW-1185">Reference proteome</keyword>
<dbReference type="AlphaFoldDB" id="A0A6S7E1K2"/>
<evidence type="ECO:0008006" key="4">
    <source>
        <dbReference type="Google" id="ProtNLM"/>
    </source>
</evidence>
<dbReference type="RefSeq" id="WP_175141427.1">
    <property type="nucleotide sequence ID" value="NZ_CADIKZ010000010.1"/>
</dbReference>
<proteinExistence type="predicted"/>
<sequence>MKPYLILLCALLGAAPGAPSRAAPPAAGCRIQLGGGAAIDYGRIKRNLLRAAEAAPLPPQQRQFTLTCEQPARLALRQSASDGAAQPAAGGRLGLTPQTSHGLGLASGRPLGAFALRWRRDGATLDGVPAQLIISSDGGATWRDMQDDTVVGDADLIAWSRGGERRPASGRSLTAGVRIESAIAPTATLYLGREALLDGSISLSAIFL</sequence>
<organism evidence="2 3">
    <name type="scientific">Achromobacter pulmonis</name>
    <dbReference type="NCBI Taxonomy" id="1389932"/>
    <lineage>
        <taxon>Bacteria</taxon>
        <taxon>Pseudomonadati</taxon>
        <taxon>Pseudomonadota</taxon>
        <taxon>Betaproteobacteria</taxon>
        <taxon>Burkholderiales</taxon>
        <taxon>Alcaligenaceae</taxon>
        <taxon>Achromobacter</taxon>
    </lineage>
</organism>
<name>A0A6S7E1K2_9BURK</name>
<evidence type="ECO:0000313" key="3">
    <source>
        <dbReference type="Proteomes" id="UP000494203"/>
    </source>
</evidence>
<accession>A0A6S7E1K2</accession>
<dbReference type="EMBL" id="CADIKZ010000010">
    <property type="protein sequence ID" value="CAB3892207.1"/>
    <property type="molecule type" value="Genomic_DNA"/>
</dbReference>
<feature type="chain" id="PRO_5028974417" description="DUF1120 domain-containing protein" evidence="1">
    <location>
        <begin position="23"/>
        <end position="208"/>
    </location>
</feature>
<reference evidence="2 3" key="1">
    <citation type="submission" date="2020-04" db="EMBL/GenBank/DDBJ databases">
        <authorList>
            <person name="De Canck E."/>
        </authorList>
    </citation>
    <scope>NUCLEOTIDE SEQUENCE [LARGE SCALE GENOMIC DNA]</scope>
    <source>
        <strain evidence="2 3">LMG 26788</strain>
    </source>
</reference>